<protein>
    <submittedName>
        <fullName evidence="2">Spectrin binding protein</fullName>
    </submittedName>
</protein>
<evidence type="ECO:0000256" key="1">
    <source>
        <dbReference type="SAM" id="MobiDB-lite"/>
    </source>
</evidence>
<comment type="caution">
    <text evidence="2">The sequence shown here is derived from an EMBL/GenBank/DDBJ whole genome shotgun (WGS) entry which is preliminary data.</text>
</comment>
<feature type="compositionally biased region" description="Low complexity" evidence="1">
    <location>
        <begin position="486"/>
        <end position="501"/>
    </location>
</feature>
<feature type="region of interest" description="Disordered" evidence="1">
    <location>
        <begin position="603"/>
        <end position="757"/>
    </location>
</feature>
<feature type="region of interest" description="Disordered" evidence="1">
    <location>
        <begin position="157"/>
        <end position="237"/>
    </location>
</feature>
<feature type="compositionally biased region" description="Low complexity" evidence="1">
    <location>
        <begin position="684"/>
        <end position="697"/>
    </location>
</feature>
<feature type="compositionally biased region" description="Low complexity" evidence="1">
    <location>
        <begin position="536"/>
        <end position="546"/>
    </location>
</feature>
<proteinExistence type="predicted"/>
<dbReference type="Proteomes" id="UP001363151">
    <property type="component" value="Unassembled WGS sequence"/>
</dbReference>
<organism evidence="2 3">
    <name type="scientific">Aureococcus anophagefferens</name>
    <name type="common">Harmful bloom alga</name>
    <dbReference type="NCBI Taxonomy" id="44056"/>
    <lineage>
        <taxon>Eukaryota</taxon>
        <taxon>Sar</taxon>
        <taxon>Stramenopiles</taxon>
        <taxon>Ochrophyta</taxon>
        <taxon>Pelagophyceae</taxon>
        <taxon>Pelagomonadales</taxon>
        <taxon>Pelagomonadaceae</taxon>
        <taxon>Aureococcus</taxon>
    </lineage>
</organism>
<evidence type="ECO:0000313" key="2">
    <source>
        <dbReference type="EMBL" id="KAK7234268.1"/>
    </source>
</evidence>
<feature type="compositionally biased region" description="Low complexity" evidence="1">
    <location>
        <begin position="280"/>
        <end position="293"/>
    </location>
</feature>
<feature type="compositionally biased region" description="Basic and acidic residues" evidence="1">
    <location>
        <begin position="447"/>
        <end position="462"/>
    </location>
</feature>
<feature type="compositionally biased region" description="Basic and acidic residues" evidence="1">
    <location>
        <begin position="223"/>
        <end position="232"/>
    </location>
</feature>
<feature type="compositionally biased region" description="Basic residues" evidence="1">
    <location>
        <begin position="294"/>
        <end position="304"/>
    </location>
</feature>
<dbReference type="EMBL" id="JBBJCI010000334">
    <property type="protein sequence ID" value="KAK7234268.1"/>
    <property type="molecule type" value="Genomic_DNA"/>
</dbReference>
<feature type="compositionally biased region" description="Low complexity" evidence="1">
    <location>
        <begin position="613"/>
        <end position="630"/>
    </location>
</feature>
<feature type="compositionally biased region" description="Low complexity" evidence="1">
    <location>
        <begin position="167"/>
        <end position="212"/>
    </location>
</feature>
<reference evidence="2 3" key="1">
    <citation type="submission" date="2024-03" db="EMBL/GenBank/DDBJ databases">
        <title>Aureococcus anophagefferens CCMP1851 and Kratosvirus quantuckense: Draft genome of a second virus-susceptible host strain in the model system.</title>
        <authorList>
            <person name="Chase E."/>
            <person name="Truchon A.R."/>
            <person name="Schepens W."/>
            <person name="Wilhelm S.W."/>
        </authorList>
    </citation>
    <scope>NUCLEOTIDE SEQUENCE [LARGE SCALE GENOMIC DNA]</scope>
    <source>
        <strain evidence="2 3">CCMP1851</strain>
    </source>
</reference>
<feature type="compositionally biased region" description="Basic and acidic residues" evidence="1">
    <location>
        <begin position="670"/>
        <end position="679"/>
    </location>
</feature>
<keyword evidence="3" id="KW-1185">Reference proteome</keyword>
<evidence type="ECO:0000313" key="3">
    <source>
        <dbReference type="Proteomes" id="UP001363151"/>
    </source>
</evidence>
<gene>
    <name evidence="2" type="primary">RAB3GAP2</name>
    <name evidence="2" type="ORF">SO694_00206022</name>
</gene>
<name>A0ABR1FNM9_AURAN</name>
<feature type="region of interest" description="Disordered" evidence="1">
    <location>
        <begin position="446"/>
        <end position="569"/>
    </location>
</feature>
<feature type="compositionally biased region" description="Basic and acidic residues" evidence="1">
    <location>
        <begin position="707"/>
        <end position="723"/>
    </location>
</feature>
<feature type="region of interest" description="Disordered" evidence="1">
    <location>
        <begin position="275"/>
        <end position="310"/>
    </location>
</feature>
<accession>A0ABR1FNM9</accession>
<sequence>MADDWPLAIAHGRVAYCAFRATSVTVAAVDGDEVRVVALGAVPEVPCASVEACDVAWVGRRLVVCASDGTVRCFDGDACNPTACVRVAASAGRLSARPARRGRLLQRPGLATFLAFDGGGAPRVSHHKVAAPEPAALAARAGGKALGVGSAGRSPKVLALADPPPSGLLRAPPAPSSAGSRRARGRPGATATRATASRTGGPTRTRGASAARIKSSTRLQCEGARREGERHGRAARSRVFFDDAGREAHGVARRRSWRPAARPWRQPTAPLLRRRRRGGATRAALQGRAPRPGRLGRGRRRRRRENAGPLPRDFSAAAVLARRGGAAARGVAAFRVPPELTRLVEARGADGRAVAYVAGGPADLVLEPLRRRRWARCARARRAARRDLATAGAEARAKRALAAADKRGDASDAAAQLGRLDGDDGALARASWTTLRAVLRFAGGRRARADAKAFGRRREPRGPRRRPTSWRASPRAARGRRGPGARGSPRAAAAPGTAARAARGRAPRRRPRPPRGRRRRRARRERRALRRRGRAAGDPRAPLSRAARARRAPTDAALAGDGGAWPDRGLSRALRDADAAMAAAPPDGAKVAQLLAREASATLATSARRRAVARTSSASRRAASARSWTCARRRPTTRRSSASSRRGASRRRRADRPPRRAPPWRAASDASRELQHELEGLGAGAAAAPSSFAFSPGRDGRAGALRRRADEPGPFDFKPKDDGEPQVLFDFKPKDDGEPQVMFDFKPKDDAADEDDR</sequence>
<feature type="compositionally biased region" description="Basic residues" evidence="1">
    <location>
        <begin position="502"/>
        <end position="534"/>
    </location>
</feature>